<dbReference type="SUPFAM" id="SSF82199">
    <property type="entry name" value="SET domain"/>
    <property type="match status" value="2"/>
</dbReference>
<evidence type="ECO:0000256" key="7">
    <source>
        <dbReference type="ARBA" id="ARBA00093423"/>
    </source>
</evidence>
<evidence type="ECO:0000313" key="12">
    <source>
        <dbReference type="EMBL" id="KAB7506023.1"/>
    </source>
</evidence>
<accession>A0A5N5THB1</accession>
<dbReference type="InterPro" id="IPR044421">
    <property type="entry name" value="SMYD4_SET"/>
</dbReference>
<feature type="compositionally biased region" description="Polar residues" evidence="10">
    <location>
        <begin position="78"/>
        <end position="87"/>
    </location>
</feature>
<dbReference type="SUPFAM" id="SSF48452">
    <property type="entry name" value="TPR-like"/>
    <property type="match status" value="1"/>
</dbReference>
<dbReference type="GO" id="GO:0008170">
    <property type="term" value="F:N-methyltransferase activity"/>
    <property type="evidence" value="ECO:0007669"/>
    <property type="project" value="UniProtKB-ARBA"/>
</dbReference>
<dbReference type="Gene3D" id="2.170.270.10">
    <property type="entry name" value="SET domain"/>
    <property type="match status" value="2"/>
</dbReference>
<comment type="function">
    <text evidence="7">Protein-lysine N-methyltransferase. Monomethylates PRMT5, modulating its transcriptional activity. May also act as a histone methyltransferase. Plays a critical role in cardiac development. Acts as a key epigenetic regulator of gene expression during cardiac development via its dual activities as a methyltransferase and negative regulator of HDAC1.</text>
</comment>
<keyword evidence="6" id="KW-0862">Zinc</keyword>
<feature type="compositionally biased region" description="Low complexity" evidence="10">
    <location>
        <begin position="197"/>
        <end position="207"/>
    </location>
</feature>
<evidence type="ECO:0000256" key="2">
    <source>
        <dbReference type="ARBA" id="ARBA00022679"/>
    </source>
</evidence>
<dbReference type="GO" id="GO:0008276">
    <property type="term" value="F:protein methyltransferase activity"/>
    <property type="evidence" value="ECO:0007669"/>
    <property type="project" value="UniProtKB-ARBA"/>
</dbReference>
<sequence length="1211" mass="136579">MSSENNSEEEAVKNPPYHKETQTLALQTEEKITQTEKILGPEKWTQTNEKDFRKAEALFKAKTSASKKKLKPIPSGDDPQSTLQTDLTMKVAQAPPPPLSEKDDDDSLIQQLSTLSTSSQPDPPPSQPPPESSQPDPPSSQPPPESSQPDPPSSQPPPESSQPDPLSSQPPPESSQPDPLSSQPPPESSQPDPPSSQPSGSSQLDPPSSQPPPESSHPDPPSRPPPESSNPDPLSSQPPPESSQPDPLSSQPPPESSQPDPLSSQPPPESSQPDHPSSQPSGSSQLDPPSSQLPPGSSQPDSKSADEKTRQKELCERILNAGPLQIIGDSQISFSQFYADFCKKLKESNLLAEIEKEFMAINNDFDRIKMVLRFEEIKNLTIPVSNSKSEEYAKVLEEEYNSFSSTEDREQLKTGLKLINRSIQFTPDTPEKNLAVRLMKRAWTNLMLSKFEEAKEDANRSLKLHSDISDMWNSCEVLGHSYANTGENHAAQGFFESALEGLRSSKVDQETKAVATARMVSVYKFIKGRVDIEIPDNPIENLDTPSVSFGINRILKCATEAVHVKIDEKTGRGLYAKREIEPGDVIMVEKPYVSALNLPNFETHCNNCFKRFKTPVPCDACSRVWFCNEMCLEEAKDGFHSSECPVLNLLYDKTIGSMGIIAFRIMFKLTWENTKTLRICRKIDTRLPDSDPLHMEFKFNSREKYHTDDYLTTYKLVTNAQKRLSFDLFLKSIIAVYIMQCLKVVDFFKGDDVSYDDEIFIASLVLRHLQSSLCNSVSITEYLVKSSDTGLPEHLHVAEGIYPTISLLNHSCDPNVFRYCVGKECVVLAGKTIRKGEQLLDSYGTSFVMEEKDIRERILTPLYYFECDCIACKENWPLNKNNKVILLLLNWENIKTLRICRKINTRFPDSHPLHMEFNLKQKYLSDDYLTTYKLVTNAQKRNFDDLLKRSIIAVYIKQCLKLVDFFKGDNVSFDDEIFVASLILRHLQNTSCNGHSITEFVVEESFMNNVKIIELGGGIYPTISLINHSCDPNVFRYSIGKACIVRATKTIGKGEQLLDNYGSLYSIIRREVRQKILAQQYLFHCDCLACEENWPLFIDNIVYMKLVCPEENCDQIIEYNKDDKLSCISCGSKKKHGKLLREIRSEIIDFEEGLGSLRDGLEEPAIYNFKSFQMYVEKHAIPPSKCLMDGQETLRRCFLVQGNLYQKETES</sequence>
<evidence type="ECO:0000256" key="6">
    <source>
        <dbReference type="ARBA" id="ARBA00022833"/>
    </source>
</evidence>
<evidence type="ECO:0000256" key="10">
    <source>
        <dbReference type="SAM" id="MobiDB-lite"/>
    </source>
</evidence>
<dbReference type="GO" id="GO:0008757">
    <property type="term" value="F:S-adenosylmethionine-dependent methyltransferase activity"/>
    <property type="evidence" value="ECO:0007669"/>
    <property type="project" value="UniProtKB-ARBA"/>
</dbReference>
<keyword evidence="4" id="KW-0479">Metal-binding</keyword>
<dbReference type="SUPFAM" id="SSF144232">
    <property type="entry name" value="HIT/MYND zinc finger-like"/>
    <property type="match status" value="1"/>
</dbReference>
<dbReference type="Gene3D" id="1.10.220.160">
    <property type="match status" value="1"/>
</dbReference>
<dbReference type="PANTHER" id="PTHR46165:SF6">
    <property type="entry name" value="SET AND MYND DOMAIN-CONTAINING PROTEIN 4-LIKE PROTEIN"/>
    <property type="match status" value="1"/>
</dbReference>
<dbReference type="GO" id="GO:0042826">
    <property type="term" value="F:histone deacetylase binding"/>
    <property type="evidence" value="ECO:0007669"/>
    <property type="project" value="TreeGrafter"/>
</dbReference>
<dbReference type="GO" id="GO:0032259">
    <property type="term" value="P:methylation"/>
    <property type="evidence" value="ECO:0007669"/>
    <property type="project" value="UniProtKB-KW"/>
</dbReference>
<dbReference type="GO" id="GO:0005634">
    <property type="term" value="C:nucleus"/>
    <property type="evidence" value="ECO:0007669"/>
    <property type="project" value="TreeGrafter"/>
</dbReference>
<evidence type="ECO:0000256" key="9">
    <source>
        <dbReference type="ARBA" id="ARBA00093680"/>
    </source>
</evidence>
<proteinExistence type="predicted"/>
<dbReference type="SMART" id="SM00317">
    <property type="entry name" value="SET"/>
    <property type="match status" value="2"/>
</dbReference>
<dbReference type="Gene3D" id="1.25.40.10">
    <property type="entry name" value="Tetratricopeptide repeat domain"/>
    <property type="match status" value="2"/>
</dbReference>
<name>A0A5N5THB1_9CRUS</name>
<feature type="domain" description="SET" evidence="11">
    <location>
        <begin position="803"/>
        <end position="1062"/>
    </location>
</feature>
<evidence type="ECO:0000256" key="8">
    <source>
        <dbReference type="ARBA" id="ARBA00093635"/>
    </source>
</evidence>
<gene>
    <name evidence="12" type="primary">SMYD4_0</name>
    <name evidence="12" type="ORF">Anas_05273</name>
</gene>
<reference evidence="12 13" key="1">
    <citation type="journal article" date="2019" name="PLoS Biol.">
        <title>Sex chromosomes control vertical transmission of feminizing Wolbachia symbionts in an isopod.</title>
        <authorList>
            <person name="Becking T."/>
            <person name="Chebbi M.A."/>
            <person name="Giraud I."/>
            <person name="Moumen B."/>
            <person name="Laverre T."/>
            <person name="Caubet Y."/>
            <person name="Peccoud J."/>
            <person name="Gilbert C."/>
            <person name="Cordaux R."/>
        </authorList>
    </citation>
    <scope>NUCLEOTIDE SEQUENCE [LARGE SCALE GENOMIC DNA]</scope>
    <source>
        <strain evidence="12">ANa2</strain>
        <tissue evidence="12">Whole body excluding digestive tract and cuticle</tissue>
    </source>
</reference>
<dbReference type="InterPro" id="IPR011990">
    <property type="entry name" value="TPR-like_helical_dom_sf"/>
</dbReference>
<evidence type="ECO:0000256" key="3">
    <source>
        <dbReference type="ARBA" id="ARBA00022691"/>
    </source>
</evidence>
<dbReference type="AlphaFoldDB" id="A0A5N5THB1"/>
<feature type="region of interest" description="Disordered" evidence="10">
    <location>
        <begin position="1"/>
        <end position="311"/>
    </location>
</feature>
<dbReference type="InterPro" id="IPR001214">
    <property type="entry name" value="SET_dom"/>
</dbReference>
<comment type="caution">
    <text evidence="12">The sequence shown here is derived from an EMBL/GenBank/DDBJ whole genome shotgun (WGS) entry which is preliminary data.</text>
</comment>
<keyword evidence="5" id="KW-0863">Zinc-finger</keyword>
<feature type="compositionally biased region" description="Pro residues" evidence="10">
    <location>
        <begin position="121"/>
        <end position="160"/>
    </location>
</feature>
<keyword evidence="1" id="KW-0489">Methyltransferase</keyword>
<dbReference type="GO" id="GO:0005737">
    <property type="term" value="C:cytoplasm"/>
    <property type="evidence" value="ECO:0007669"/>
    <property type="project" value="TreeGrafter"/>
</dbReference>
<feature type="compositionally biased region" description="Basic and acidic residues" evidence="10">
    <location>
        <begin position="48"/>
        <end position="59"/>
    </location>
</feature>
<feature type="compositionally biased region" description="Low complexity" evidence="10">
    <location>
        <begin position="108"/>
        <end position="120"/>
    </location>
</feature>
<feature type="compositionally biased region" description="Pro residues" evidence="10">
    <location>
        <begin position="208"/>
        <end position="228"/>
    </location>
</feature>
<dbReference type="Pfam" id="PF01753">
    <property type="entry name" value="zf-MYND"/>
    <property type="match status" value="1"/>
</dbReference>
<keyword evidence="2" id="KW-0808">Transferase</keyword>
<dbReference type="InterPro" id="IPR002893">
    <property type="entry name" value="Znf_MYND"/>
</dbReference>
<dbReference type="GO" id="GO:0008270">
    <property type="term" value="F:zinc ion binding"/>
    <property type="evidence" value="ECO:0007669"/>
    <property type="project" value="UniProtKB-KW"/>
</dbReference>
<dbReference type="PANTHER" id="PTHR46165">
    <property type="entry name" value="SET AND MYND DOMAIN-CONTAINING PROTEIN 4"/>
    <property type="match status" value="1"/>
</dbReference>
<evidence type="ECO:0000313" key="13">
    <source>
        <dbReference type="Proteomes" id="UP000326759"/>
    </source>
</evidence>
<dbReference type="Gene3D" id="6.10.140.2220">
    <property type="match status" value="1"/>
</dbReference>
<evidence type="ECO:0000256" key="5">
    <source>
        <dbReference type="ARBA" id="ARBA00022771"/>
    </source>
</evidence>
<dbReference type="OrthoDB" id="1028014at2759"/>
<protein>
    <recommendedName>
        <fullName evidence="8">Protein-lysine N-methyltransferase SMYD4</fullName>
    </recommendedName>
    <alternativeName>
        <fullName evidence="9">SET and MYND domain-containing protein 4</fullName>
    </alternativeName>
</protein>
<dbReference type="PROSITE" id="PS50280">
    <property type="entry name" value="SET"/>
    <property type="match status" value="1"/>
</dbReference>
<dbReference type="EMBL" id="SEYY01001030">
    <property type="protein sequence ID" value="KAB7506023.1"/>
    <property type="molecule type" value="Genomic_DNA"/>
</dbReference>
<dbReference type="InterPro" id="IPR046341">
    <property type="entry name" value="SET_dom_sf"/>
</dbReference>
<evidence type="ECO:0000259" key="11">
    <source>
        <dbReference type="PROSITE" id="PS50280"/>
    </source>
</evidence>
<keyword evidence="3" id="KW-0949">S-adenosyl-L-methionine</keyword>
<feature type="compositionally biased region" description="Low complexity" evidence="10">
    <location>
        <begin position="271"/>
        <end position="302"/>
    </location>
</feature>
<feature type="compositionally biased region" description="Pro residues" evidence="10">
    <location>
        <begin position="182"/>
        <end position="196"/>
    </location>
</feature>
<keyword evidence="13" id="KW-1185">Reference proteome</keyword>
<organism evidence="12 13">
    <name type="scientific">Armadillidium nasatum</name>
    <dbReference type="NCBI Taxonomy" id="96803"/>
    <lineage>
        <taxon>Eukaryota</taxon>
        <taxon>Metazoa</taxon>
        <taxon>Ecdysozoa</taxon>
        <taxon>Arthropoda</taxon>
        <taxon>Crustacea</taxon>
        <taxon>Multicrustacea</taxon>
        <taxon>Malacostraca</taxon>
        <taxon>Eumalacostraca</taxon>
        <taxon>Peracarida</taxon>
        <taxon>Isopoda</taxon>
        <taxon>Oniscidea</taxon>
        <taxon>Crinocheta</taxon>
        <taxon>Armadillidiidae</taxon>
        <taxon>Armadillidium</taxon>
    </lineage>
</organism>
<dbReference type="Proteomes" id="UP000326759">
    <property type="component" value="Unassembled WGS sequence"/>
</dbReference>
<evidence type="ECO:0000256" key="4">
    <source>
        <dbReference type="ARBA" id="ARBA00022723"/>
    </source>
</evidence>
<dbReference type="InterPro" id="IPR052097">
    <property type="entry name" value="SET-MYND_domain_protein"/>
</dbReference>
<evidence type="ECO:0000256" key="1">
    <source>
        <dbReference type="ARBA" id="ARBA00022603"/>
    </source>
</evidence>
<dbReference type="Pfam" id="PF00856">
    <property type="entry name" value="SET"/>
    <property type="match status" value="2"/>
</dbReference>
<dbReference type="CDD" id="cd10536">
    <property type="entry name" value="SET_SMYD4"/>
    <property type="match status" value="2"/>
</dbReference>